<proteinExistence type="predicted"/>
<gene>
    <name evidence="1" type="ordered locus">Tneu_1483</name>
</gene>
<dbReference type="HOGENOM" id="CLU_1302670_0_0_2"/>
<dbReference type="eggNOG" id="arCOG05591">
    <property type="taxonomic scope" value="Archaea"/>
</dbReference>
<reference evidence="1" key="1">
    <citation type="submission" date="2008-03" db="EMBL/GenBank/DDBJ databases">
        <title>Complete sequence of Thermoproteus neutrophilus V24Sta.</title>
        <authorList>
            <consortium name="US DOE Joint Genome Institute"/>
            <person name="Copeland A."/>
            <person name="Lucas S."/>
            <person name="Lapidus A."/>
            <person name="Glavina del Rio T."/>
            <person name="Dalin E."/>
            <person name="Tice H."/>
            <person name="Bruce D."/>
            <person name="Goodwin L."/>
            <person name="Pitluck S."/>
            <person name="Sims D."/>
            <person name="Brettin T."/>
            <person name="Detter J.C."/>
            <person name="Han C."/>
            <person name="Kuske C.R."/>
            <person name="Schmutz J."/>
            <person name="Larimer F."/>
            <person name="Land M."/>
            <person name="Hauser L."/>
            <person name="Kyrpides N."/>
            <person name="Mikhailova N."/>
            <person name="Biddle J.F."/>
            <person name="Zhang Z."/>
            <person name="Fitz-Gibbon S.T."/>
            <person name="Lowe T.M."/>
            <person name="Saltikov C."/>
            <person name="House C.H."/>
            <person name="Richardson P."/>
        </authorList>
    </citation>
    <scope>NUCLEOTIDE SEQUENCE [LARGE SCALE GENOMIC DNA]</scope>
    <source>
        <strain evidence="1">V24Sta</strain>
    </source>
</reference>
<name>B1Y9H9_PYRNV</name>
<dbReference type="AlphaFoldDB" id="B1Y9H9"/>
<dbReference type="STRING" id="444157.Tneu_1483"/>
<dbReference type="KEGG" id="tne:Tneu_1483"/>
<dbReference type="Proteomes" id="UP000001694">
    <property type="component" value="Chromosome"/>
</dbReference>
<organism evidence="1 2">
    <name type="scientific">Pyrobaculum neutrophilum (strain DSM 2338 / JCM 9278 / NBRC 100436 / V24Sta)</name>
    <name type="common">Thermoproteus neutrophilus</name>
    <dbReference type="NCBI Taxonomy" id="444157"/>
    <lineage>
        <taxon>Archaea</taxon>
        <taxon>Thermoproteota</taxon>
        <taxon>Thermoprotei</taxon>
        <taxon>Thermoproteales</taxon>
        <taxon>Thermoproteaceae</taxon>
        <taxon>Pyrobaculum</taxon>
    </lineage>
</organism>
<dbReference type="RefSeq" id="WP_012350827.1">
    <property type="nucleotide sequence ID" value="NC_010525.1"/>
</dbReference>
<evidence type="ECO:0000313" key="2">
    <source>
        <dbReference type="Proteomes" id="UP000001694"/>
    </source>
</evidence>
<dbReference type="OrthoDB" id="25681at2157"/>
<keyword evidence="2" id="KW-1185">Reference proteome</keyword>
<accession>B1Y9H9</accession>
<protein>
    <submittedName>
        <fullName evidence="1">Uncharacterized protein</fullName>
    </submittedName>
</protein>
<dbReference type="EMBL" id="CP001014">
    <property type="protein sequence ID" value="ACB40408.1"/>
    <property type="molecule type" value="Genomic_DNA"/>
</dbReference>
<dbReference type="GeneID" id="6165933"/>
<sequence length="210" mass="24174">MVCLEPFTPDEFTNWYRHLGRQRLFWAKPLVELFPLYKLAEGCVLKARWSSEKPRLEEAYIAIMKQLKKLDFLTTMRGTKILITPNTVDRDLAQMRGSLHIYSTSRPCATGIYLDRPPDGQPEASPDHVILSSGADARYVLYLNRWNFNIDHLWLAAPSALRDAVESAICEARRLGGRYVTIATGEGRLDSIDVGFYRPDYFYNVYKLSF</sequence>
<evidence type="ECO:0000313" key="1">
    <source>
        <dbReference type="EMBL" id="ACB40408.1"/>
    </source>
</evidence>